<evidence type="ECO:0000256" key="2">
    <source>
        <dbReference type="ARBA" id="ARBA00023242"/>
    </source>
</evidence>
<dbReference type="InterPro" id="IPR039781">
    <property type="entry name" value="Rad21/Rec8-like"/>
</dbReference>
<dbReference type="EMBL" id="JAHIBW010000012">
    <property type="protein sequence ID" value="KAG7306192.1"/>
    <property type="molecule type" value="Genomic_DNA"/>
</dbReference>
<keyword evidence="6" id="KW-1185">Reference proteome</keyword>
<feature type="compositionally biased region" description="Basic and acidic residues" evidence="3">
    <location>
        <begin position="652"/>
        <end position="663"/>
    </location>
</feature>
<feature type="region of interest" description="Disordered" evidence="3">
    <location>
        <begin position="630"/>
        <end position="663"/>
    </location>
</feature>
<dbReference type="PANTHER" id="PTHR12585">
    <property type="entry name" value="SCC1 / RAD21 FAMILY MEMBER"/>
    <property type="match status" value="1"/>
</dbReference>
<feature type="domain" description="Rad21/Rec8-like protein N-terminal" evidence="4">
    <location>
        <begin position="1"/>
        <end position="99"/>
    </location>
</feature>
<evidence type="ECO:0000256" key="1">
    <source>
        <dbReference type="ARBA" id="ARBA00004123"/>
    </source>
</evidence>
<feature type="compositionally biased region" description="Polar residues" evidence="3">
    <location>
        <begin position="635"/>
        <end position="649"/>
    </location>
</feature>
<keyword evidence="2" id="KW-0539">Nucleus</keyword>
<organism evidence="5 6">
    <name type="scientific">Plutella xylostella</name>
    <name type="common">Diamondback moth</name>
    <name type="synonym">Plutella maculipennis</name>
    <dbReference type="NCBI Taxonomy" id="51655"/>
    <lineage>
        <taxon>Eukaryota</taxon>
        <taxon>Metazoa</taxon>
        <taxon>Ecdysozoa</taxon>
        <taxon>Arthropoda</taxon>
        <taxon>Hexapoda</taxon>
        <taxon>Insecta</taxon>
        <taxon>Pterygota</taxon>
        <taxon>Neoptera</taxon>
        <taxon>Endopterygota</taxon>
        <taxon>Lepidoptera</taxon>
        <taxon>Glossata</taxon>
        <taxon>Ditrysia</taxon>
        <taxon>Yponomeutoidea</taxon>
        <taxon>Plutellidae</taxon>
        <taxon>Plutella</taxon>
    </lineage>
</organism>
<evidence type="ECO:0000256" key="3">
    <source>
        <dbReference type="SAM" id="MobiDB-lite"/>
    </source>
</evidence>
<reference evidence="5 6" key="1">
    <citation type="submission" date="2021-06" db="EMBL/GenBank/DDBJ databases">
        <title>A haploid diamondback moth (Plutella xylostella L.) genome assembly resolves 31 chromosomes and identifies a diamide resistance mutation.</title>
        <authorList>
            <person name="Ward C.M."/>
            <person name="Perry K.D."/>
            <person name="Baker G."/>
            <person name="Powis K."/>
            <person name="Heckel D.G."/>
            <person name="Baxter S.W."/>
        </authorList>
    </citation>
    <scope>NUCLEOTIDE SEQUENCE [LARGE SCALE GENOMIC DNA]</scope>
    <source>
        <strain evidence="5 6">LV</strain>
        <tissue evidence="5">Single pupa</tissue>
    </source>
</reference>
<gene>
    <name evidence="5" type="ORF">JYU34_008789</name>
</gene>
<protein>
    <recommendedName>
        <fullName evidence="4">Rad21/Rec8-like protein N-terminal domain-containing protein</fullName>
    </recommendedName>
</protein>
<sequence length="754" mass="85242">MFYPVESLRRGGRFYLCWVADSWPLRFATITHRQLWSQDIRQICDDLLDVYTRESGYASARFSLRLSSQLMRGLVRLYQKKVTVFLSDLCMINATAIKHTHHRPVHHGAPARKREAVPRLEPAVVEEIPGNEDKLEERIQASGNVVANIEEITLKELAIPEIQIPADGFGEENPEQALQDLLANRTVEEMLGHTAASAQLSDLLALDTTDKSIQNKSRLAPNEPLMMERISEHDMTLFRKSTAANDLIPMEDVEKVGKLFAIDLTISYFDYCLKISKDFPEVAEEQAQAPATSKEKEMMDIELELEELGEIERQPKRKRARRLIVDKRTKISGLVLRHRLEHVNLELRCEDSSEDIIDPLRLPAEVYLQRPACVGWRPQGNVSCRLLRLFKQNLGFVERAEHNFDMEQMLAEGVRRHKARMPLTKIVEEVAAQDVPRVVVEPPAPDATLPEEFLAQNITEGRPSIAVEPIDIMDLPTQVLMTECQEARKRAAEIEDLHASGAKKLCQRSGTMSFRQSQLEIEEAALVEVEAQKRSGEKENHSTSMKSPQAPRKSARRSRASNKSDKSVEKLLDLPAPPTYHEQEMINPEVVQKSPEVVQKSPEQEKEMHVSQMLEEVGLADARNLMAAELRQSQHKAQSGEESSETQLGSLDRTKVDFGDSDKTTDTQRFLRKEWGTQGTMLKVVRMLHQQQGPLSVRVLVGRGPAPSGLERIVAARCFTALLKLKQHAFVVLSKDPTSLEITDISCGAKFRLP</sequence>
<comment type="subcellular location">
    <subcellularLocation>
        <location evidence="1">Nucleus</location>
    </subcellularLocation>
</comment>
<feature type="compositionally biased region" description="Basic and acidic residues" evidence="3">
    <location>
        <begin position="532"/>
        <end position="541"/>
    </location>
</feature>
<dbReference type="InterPro" id="IPR006910">
    <property type="entry name" value="Rad21_Rec8_N"/>
</dbReference>
<evidence type="ECO:0000313" key="5">
    <source>
        <dbReference type="EMBL" id="KAG7306192.1"/>
    </source>
</evidence>
<feature type="region of interest" description="Disordered" evidence="3">
    <location>
        <begin position="532"/>
        <end position="570"/>
    </location>
</feature>
<evidence type="ECO:0000313" key="6">
    <source>
        <dbReference type="Proteomes" id="UP000823941"/>
    </source>
</evidence>
<proteinExistence type="predicted"/>
<comment type="caution">
    <text evidence="5">The sequence shown here is derived from an EMBL/GenBank/DDBJ whole genome shotgun (WGS) entry which is preliminary data.</text>
</comment>
<dbReference type="PANTHER" id="PTHR12585:SF27">
    <property type="entry name" value="MEIOTIC RECOMBINATION PROTEIN REC8 HOMOLOG"/>
    <property type="match status" value="1"/>
</dbReference>
<dbReference type="Pfam" id="PF04825">
    <property type="entry name" value="Rad21_Rec8_N"/>
    <property type="match status" value="1"/>
</dbReference>
<accession>A0ABQ7QLX6</accession>
<name>A0ABQ7QLX6_PLUXY</name>
<evidence type="ECO:0000259" key="4">
    <source>
        <dbReference type="Pfam" id="PF04825"/>
    </source>
</evidence>
<dbReference type="Proteomes" id="UP000823941">
    <property type="component" value="Chromosome 12"/>
</dbReference>